<dbReference type="RefSeq" id="WP_406763355.1">
    <property type="nucleotide sequence ID" value="NZ_JBJHZY010000001.1"/>
</dbReference>
<sequence>MRSNYWLNEYDRNYLPYYCPYCQPSPYDYDRFYDEDFYNEYGSSDYKDYETTEDYLVKYPIYGGRNYRSRNEIEDTAKTVFLDISKDIKLVENMPIAKELMHYLILVIGDYINKNHEKFFGPIEKKVSDIAAALRKDLYWIFDILAFFGVTPETAVSFVENVVSKFLRELIPENREEQKSPLWG</sequence>
<accession>A0ABW8TMT7</accession>
<proteinExistence type="predicted"/>
<gene>
    <name evidence="1" type="ORF">ACJDUH_01350</name>
</gene>
<comment type="caution">
    <text evidence="1">The sequence shown here is derived from an EMBL/GenBank/DDBJ whole genome shotgun (WGS) entry which is preliminary data.</text>
</comment>
<dbReference type="EMBL" id="JBJHZY010000001">
    <property type="protein sequence ID" value="MFL0266729.1"/>
    <property type="molecule type" value="Genomic_DNA"/>
</dbReference>
<keyword evidence="2" id="KW-1185">Reference proteome</keyword>
<dbReference type="Proteomes" id="UP001623661">
    <property type="component" value="Unassembled WGS sequence"/>
</dbReference>
<evidence type="ECO:0000313" key="1">
    <source>
        <dbReference type="EMBL" id="MFL0266729.1"/>
    </source>
</evidence>
<reference evidence="1 2" key="1">
    <citation type="submission" date="2024-11" db="EMBL/GenBank/DDBJ databases">
        <authorList>
            <person name="Heng Y.C."/>
            <person name="Lim A.C.H."/>
            <person name="Lee J.K.Y."/>
            <person name="Kittelmann S."/>
        </authorList>
    </citation>
    <scope>NUCLEOTIDE SEQUENCE [LARGE SCALE GENOMIC DNA]</scope>
    <source>
        <strain evidence="1 2">WILCCON 0202</strain>
    </source>
</reference>
<evidence type="ECO:0000313" key="2">
    <source>
        <dbReference type="Proteomes" id="UP001623661"/>
    </source>
</evidence>
<name>A0ABW8TMT7_9CLOT</name>
<protein>
    <submittedName>
        <fullName evidence="1">Uncharacterized protein</fullName>
    </submittedName>
</protein>
<organism evidence="1 2">
    <name type="scientific">Candidatus Clostridium radicumherbarum</name>
    <dbReference type="NCBI Taxonomy" id="3381662"/>
    <lineage>
        <taxon>Bacteria</taxon>
        <taxon>Bacillati</taxon>
        <taxon>Bacillota</taxon>
        <taxon>Clostridia</taxon>
        <taxon>Eubacteriales</taxon>
        <taxon>Clostridiaceae</taxon>
        <taxon>Clostridium</taxon>
    </lineage>
</organism>